<keyword evidence="3" id="KW-1185">Reference proteome</keyword>
<feature type="compositionally biased region" description="Acidic residues" evidence="1">
    <location>
        <begin position="330"/>
        <end position="342"/>
    </location>
</feature>
<sequence>MSTKRGSEGGLLDRRSYLKIAGAAILGTAMTGTAAASDHETVTVPEDEREVVEVGDSETLENVTYDVTAPGAGVTIIATGTDWTIRNVAVEGQVEMGNRTILGVADTDGGTSRIENVWLGDGSVYEENGATGLWVDPDHDGHLEIERVNIQEMSDNGFYCSAPGTDWGAGGTVAIRDCYAANCWISQFRLAEGSLENSTASVTDDRQYRRGRGVWAWSPGPVEVRDCHFDMNGHHYSFVAGANDEGSQIDVFDTEWDDEFHGGWRTIGDGTVNFECGNGNDPKNVVPEGCPTSAAEAVGAEDDDSEDDGSEDDEPEDDEPEDGGSSVDDYRDDDTGDVEIDGFQDALSDWEDGTISTSLLIDVFNAWFSG</sequence>
<dbReference type="AlphaFoldDB" id="A0A8J8PYU6"/>
<evidence type="ECO:0000313" key="2">
    <source>
        <dbReference type="EMBL" id="TYL36965.1"/>
    </source>
</evidence>
<feature type="region of interest" description="Disordered" evidence="1">
    <location>
        <begin position="296"/>
        <end position="342"/>
    </location>
</feature>
<dbReference type="EMBL" id="PHNJ01000013">
    <property type="protein sequence ID" value="TYL36965.1"/>
    <property type="molecule type" value="Genomic_DNA"/>
</dbReference>
<accession>A0A8J8PYU6</accession>
<gene>
    <name evidence="2" type="ORF">CV102_19630</name>
</gene>
<protein>
    <submittedName>
        <fullName evidence="2">Uncharacterized protein</fullName>
    </submittedName>
</protein>
<dbReference type="Proteomes" id="UP000766904">
    <property type="component" value="Unassembled WGS sequence"/>
</dbReference>
<reference evidence="2" key="1">
    <citation type="submission" date="2017-11" db="EMBL/GenBank/DDBJ databases">
        <authorList>
            <person name="Kajale S.C."/>
            <person name="Sharma A."/>
        </authorList>
    </citation>
    <scope>NUCLEOTIDE SEQUENCE</scope>
    <source>
        <strain evidence="2">LS1_42</strain>
    </source>
</reference>
<feature type="compositionally biased region" description="Acidic residues" evidence="1">
    <location>
        <begin position="299"/>
        <end position="322"/>
    </location>
</feature>
<dbReference type="InterPro" id="IPR006311">
    <property type="entry name" value="TAT_signal"/>
</dbReference>
<comment type="caution">
    <text evidence="2">The sequence shown here is derived from an EMBL/GenBank/DDBJ whole genome shotgun (WGS) entry which is preliminary data.</text>
</comment>
<dbReference type="SUPFAM" id="SSF51126">
    <property type="entry name" value="Pectin lyase-like"/>
    <property type="match status" value="1"/>
</dbReference>
<dbReference type="OrthoDB" id="247704at2157"/>
<evidence type="ECO:0000256" key="1">
    <source>
        <dbReference type="SAM" id="MobiDB-lite"/>
    </source>
</evidence>
<evidence type="ECO:0000313" key="3">
    <source>
        <dbReference type="Proteomes" id="UP000766904"/>
    </source>
</evidence>
<name>A0A8J8PYU6_9EURY</name>
<organism evidence="2 3">
    <name type="scientific">Natronococcus pandeyae</name>
    <dbReference type="NCBI Taxonomy" id="2055836"/>
    <lineage>
        <taxon>Archaea</taxon>
        <taxon>Methanobacteriati</taxon>
        <taxon>Methanobacteriota</taxon>
        <taxon>Stenosarchaea group</taxon>
        <taxon>Halobacteria</taxon>
        <taxon>Halobacteriales</taxon>
        <taxon>Natrialbaceae</taxon>
        <taxon>Natronococcus</taxon>
    </lineage>
</organism>
<dbReference type="PROSITE" id="PS51318">
    <property type="entry name" value="TAT"/>
    <property type="match status" value="1"/>
</dbReference>
<proteinExistence type="predicted"/>
<dbReference type="InterPro" id="IPR011050">
    <property type="entry name" value="Pectin_lyase_fold/virulence"/>
</dbReference>